<dbReference type="OrthoDB" id="6198791at2"/>
<dbReference type="AlphaFoldDB" id="A0A5C6RM04"/>
<dbReference type="Gene3D" id="2.60.120.260">
    <property type="entry name" value="Galactose-binding domain-like"/>
    <property type="match status" value="1"/>
</dbReference>
<dbReference type="InterPro" id="IPR039448">
    <property type="entry name" value="Beta_helix"/>
</dbReference>
<dbReference type="Proteomes" id="UP000321580">
    <property type="component" value="Unassembled WGS sequence"/>
</dbReference>
<gene>
    <name evidence="2" type="ORF">FRY97_14530</name>
</gene>
<dbReference type="SUPFAM" id="SSF51126">
    <property type="entry name" value="Pectin lyase-like"/>
    <property type="match status" value="1"/>
</dbReference>
<evidence type="ECO:0000259" key="1">
    <source>
        <dbReference type="Pfam" id="PF13229"/>
    </source>
</evidence>
<dbReference type="EMBL" id="VOOR01000031">
    <property type="protein sequence ID" value="TXB62372.1"/>
    <property type="molecule type" value="Genomic_DNA"/>
</dbReference>
<reference evidence="2 3" key="1">
    <citation type="submission" date="2019-08" db="EMBL/GenBank/DDBJ databases">
        <title>Genome of Phaeodactylibacter luteus.</title>
        <authorList>
            <person name="Bowman J.P."/>
        </authorList>
    </citation>
    <scope>NUCLEOTIDE SEQUENCE [LARGE SCALE GENOMIC DNA]</scope>
    <source>
        <strain evidence="2 3">KCTC 42180</strain>
    </source>
</reference>
<organism evidence="2 3">
    <name type="scientific">Phaeodactylibacter luteus</name>
    <dbReference type="NCBI Taxonomy" id="1564516"/>
    <lineage>
        <taxon>Bacteria</taxon>
        <taxon>Pseudomonadati</taxon>
        <taxon>Bacteroidota</taxon>
        <taxon>Saprospiria</taxon>
        <taxon>Saprospirales</taxon>
        <taxon>Haliscomenobacteraceae</taxon>
        <taxon>Phaeodactylibacter</taxon>
    </lineage>
</organism>
<accession>A0A5C6RM04</accession>
<proteinExistence type="predicted"/>
<dbReference type="InterPro" id="IPR011050">
    <property type="entry name" value="Pectin_lyase_fold/virulence"/>
</dbReference>
<dbReference type="Pfam" id="PF08757">
    <property type="entry name" value="CotH"/>
    <property type="match status" value="1"/>
</dbReference>
<dbReference type="InterPro" id="IPR014867">
    <property type="entry name" value="Spore_coat_CotH_CotH2/3/7"/>
</dbReference>
<dbReference type="Gene3D" id="2.160.20.10">
    <property type="entry name" value="Single-stranded right-handed beta-helix, Pectin lyase-like"/>
    <property type="match status" value="1"/>
</dbReference>
<feature type="domain" description="Right handed beta helix" evidence="1">
    <location>
        <begin position="867"/>
        <end position="956"/>
    </location>
</feature>
<evidence type="ECO:0000313" key="3">
    <source>
        <dbReference type="Proteomes" id="UP000321580"/>
    </source>
</evidence>
<comment type="caution">
    <text evidence="2">The sequence shown here is derived from an EMBL/GenBank/DDBJ whole genome shotgun (WGS) entry which is preliminary data.</text>
</comment>
<dbReference type="RefSeq" id="WP_147168279.1">
    <property type="nucleotide sequence ID" value="NZ_VOOR01000031.1"/>
</dbReference>
<protein>
    <recommendedName>
        <fullName evidence="1">Right handed beta helix domain-containing protein</fullName>
    </recommendedName>
</protein>
<dbReference type="Pfam" id="PF13229">
    <property type="entry name" value="Beta_helix"/>
    <property type="match status" value="1"/>
</dbReference>
<keyword evidence="3" id="KW-1185">Reference proteome</keyword>
<evidence type="ECO:0000313" key="2">
    <source>
        <dbReference type="EMBL" id="TXB62372.1"/>
    </source>
</evidence>
<sequence length="990" mass="109263">MIIHDEHKRARALAARRLFIILGGACLLLAMAALWPEPSPYEELPEGVLYCGAERVKGGNFRSRGQEFAGGATQSAAFARNGQYSSHLPLGEGLQYGLGYTQERPKPGTAWKASIWRKQSGRQDTYLAVSLEGGAQPRYWQENIALERDGEGWERLEVRFSIPYRGQAERVKVYVYGNGESEAWFDDFTLEALPAPEAFELPRVELSIGPGGMKTLQANREKALQRGILSSDGLDWVAAGFIAENGSELPARVRLKGDWLDHLQGDKWSFRVKLESGQAWNRVRTFSLHAPHARYHLHEWLFHQLLESADVLTTRYDFVELLLNGESLGVYAWEEHFEKQLVESRNRREGPIMKFEEDAYWATIGRQLSAHGYVKPGAAYRTGTAYSAEIAPFDDKPSEENPAVAEQILEARSLMEQYRRGEVPARAIFDLPKMAVYLAYCDLVNARHGLAWHNQRFYYNPITGLLEPIGFDGYGGKPPPLYRLLGGGALSGFAPVSHPLIAQLFQEEDFTAAYLEALHRLSSAAAWRAQLDTLAGQWSARLQAIQAEYPEYKPSLQDYQREGAYVHSLLLPFEPFSLAAYTQSVLGPDRQLWVCNRHHLPLRLVGYGLREEQPSAGLDVLLPARPPRAYAERLRKDSALQQGGFLEEQVQQEQLPPEFTEVRVSAAATHLFFKVPGLDTLFSAPILPYAAPGFPTDMQRLRGLAGLKPGQSYRVEEGAVLFPEGRHELRETLVVPPGYQLVMEAGAVIELSRGASLISFSPLQAMGTAGRPVRVVSPARDGGGLAVLSPGGPSTARYLMAEGLGAPREGRWQLTGALTFYEAPVSLSHCAIIKNRSEDALNTVRSEFELADSYIGETFSDGFDADFCKGGVRNCRLEQTGNDGLDFSGSTVTISDCQLRKNGDKGISVGEESDVTVVGTAIKGAVIGMASKDLSVLRVKDCELADCDQGFAAYQKKPEFGPAVIVVESYQGQGLRRLFSAGEGSQILGL</sequence>
<dbReference type="InterPro" id="IPR012334">
    <property type="entry name" value="Pectin_lyas_fold"/>
</dbReference>
<name>A0A5C6RM04_9BACT</name>